<dbReference type="Gene3D" id="2.40.260.10">
    <property type="entry name" value="Sortase"/>
    <property type="match status" value="1"/>
</dbReference>
<evidence type="ECO:0000313" key="3">
    <source>
        <dbReference type="EMBL" id="SFA54688.1"/>
    </source>
</evidence>
<proteinExistence type="predicted"/>
<dbReference type="Proteomes" id="UP000182054">
    <property type="component" value="Unassembled WGS sequence"/>
</dbReference>
<dbReference type="PROSITE" id="PS51257">
    <property type="entry name" value="PROKAR_LIPOPROTEIN"/>
    <property type="match status" value="1"/>
</dbReference>
<accession>A0A1I0TSE6</accession>
<dbReference type="EMBL" id="FOJN01000009">
    <property type="protein sequence ID" value="SFA54688.1"/>
    <property type="molecule type" value="Genomic_DNA"/>
</dbReference>
<gene>
    <name evidence="3" type="ORF">SAMN05444374_10977</name>
</gene>
<protein>
    <submittedName>
        <fullName evidence="3">Sortase family protein</fullName>
    </submittedName>
</protein>
<evidence type="ECO:0000313" key="4">
    <source>
        <dbReference type="Proteomes" id="UP000182054"/>
    </source>
</evidence>
<name>A0A1I0TSE6_9NOCA</name>
<dbReference type="Pfam" id="PF04203">
    <property type="entry name" value="Sortase"/>
    <property type="match status" value="1"/>
</dbReference>
<evidence type="ECO:0000256" key="2">
    <source>
        <dbReference type="SAM" id="MobiDB-lite"/>
    </source>
</evidence>
<dbReference type="InterPro" id="IPR005754">
    <property type="entry name" value="Sortase"/>
</dbReference>
<dbReference type="OrthoDB" id="525039at2"/>
<feature type="region of interest" description="Disordered" evidence="2">
    <location>
        <begin position="23"/>
        <end position="52"/>
    </location>
</feature>
<dbReference type="GO" id="GO:0016787">
    <property type="term" value="F:hydrolase activity"/>
    <property type="evidence" value="ECO:0007669"/>
    <property type="project" value="UniProtKB-KW"/>
</dbReference>
<evidence type="ECO:0000256" key="1">
    <source>
        <dbReference type="ARBA" id="ARBA00022801"/>
    </source>
</evidence>
<keyword evidence="1" id="KW-0378">Hydrolase</keyword>
<dbReference type="CDD" id="cd05829">
    <property type="entry name" value="Sortase_F"/>
    <property type="match status" value="1"/>
</dbReference>
<dbReference type="InterPro" id="IPR023365">
    <property type="entry name" value="Sortase_dom-sf"/>
</dbReference>
<organism evidence="3 4">
    <name type="scientific">Rhodococcoides kroppenstedtii</name>
    <dbReference type="NCBI Taxonomy" id="293050"/>
    <lineage>
        <taxon>Bacteria</taxon>
        <taxon>Bacillati</taxon>
        <taxon>Actinomycetota</taxon>
        <taxon>Actinomycetes</taxon>
        <taxon>Mycobacteriales</taxon>
        <taxon>Nocardiaceae</taxon>
        <taxon>Rhodococcoides</taxon>
    </lineage>
</organism>
<reference evidence="3 4" key="1">
    <citation type="submission" date="2016-10" db="EMBL/GenBank/DDBJ databases">
        <authorList>
            <person name="de Groot N.N."/>
        </authorList>
    </citation>
    <scope>NUCLEOTIDE SEQUENCE [LARGE SCALE GENOMIC DNA]</scope>
    <source>
        <strain evidence="3 4">DSM 44908</strain>
    </source>
</reference>
<sequence length="195" mass="19980">MIRPAGATLAALAFVGLVGCGTSESTGPVAPPDRSPVASQLTAAPPSEPAPPTYLELRGADGATYLSTSLHPDPVVRDADAVLNPVDERPAWWGESGLPGSAETVVVAGHNYSQSAAPFRALRVVQAGDLALLATPAGTHTYRVESVGPVAKGALLSDNALRAQVPGRLVLANCDVRDGRPTDDNYLVVAQAVVD</sequence>
<dbReference type="InterPro" id="IPR042001">
    <property type="entry name" value="Sortase_F"/>
</dbReference>
<dbReference type="AlphaFoldDB" id="A0A1I0TSE6"/>
<dbReference type="SUPFAM" id="SSF63817">
    <property type="entry name" value="Sortase"/>
    <property type="match status" value="1"/>
</dbReference>